<comment type="cofactor">
    <cofactor evidence="1">
        <name>Mn(2+)</name>
        <dbReference type="ChEBI" id="CHEBI:29035"/>
    </cofactor>
</comment>
<dbReference type="Pfam" id="PF00481">
    <property type="entry name" value="PP2C"/>
    <property type="match status" value="1"/>
</dbReference>
<accession>A0A6A1VRU0</accession>
<evidence type="ECO:0000256" key="2">
    <source>
        <dbReference type="ARBA" id="ARBA00001946"/>
    </source>
</evidence>
<sequence length="486" mass="52883">MSLPATSSEKSQKVEAKQRLFAEHQFGHAGMAVDNLAVAPRKKQRAGVTNPAQRLTTDHVVEIGGSECSVGLECLLNIVRALGMGSCLSVEGAGASSGALPYALAAAAVSASASASDNSKRGSPRKKIRRNPSIESKLDMWLRKVPGRLFSNGSSEVASLFSKQGKKGVNQDAMIVWENFGSKTDTIFCGIFDGHGPYGHVVAKKVRDSLPLKLSAQLQLNSGSKDGQENIRNSAVGSLTSEEMALSLANDEDMNSTCKDDHTDIFTPIKESFLKSFKVMDKELKLHPSIDCYCSGTTAVTLIKQREDLVIANVGDSRAILGTRDEDDSLIAVQLTVDLKPNLPRETERIKRCNGRVFALPNEPEVARVWLPNCNSPGLAMARAFGDFCLKDFGLISVPDIFYRRLTKKDEFVVLATDGVWDVLSNKEVVDIVASVPRSAAARMLVEFAVRCWKFKYPYAKIDDCAVVCLFLDSNSSFYSSSNIIQ</sequence>
<comment type="catalytic activity">
    <reaction evidence="11">
        <text>O-phospho-L-threonyl-[protein] + H2O = L-threonyl-[protein] + phosphate</text>
        <dbReference type="Rhea" id="RHEA:47004"/>
        <dbReference type="Rhea" id="RHEA-COMP:11060"/>
        <dbReference type="Rhea" id="RHEA-COMP:11605"/>
        <dbReference type="ChEBI" id="CHEBI:15377"/>
        <dbReference type="ChEBI" id="CHEBI:30013"/>
        <dbReference type="ChEBI" id="CHEBI:43474"/>
        <dbReference type="ChEBI" id="CHEBI:61977"/>
        <dbReference type="EC" id="3.1.3.16"/>
    </reaction>
</comment>
<evidence type="ECO:0000256" key="1">
    <source>
        <dbReference type="ARBA" id="ARBA00001936"/>
    </source>
</evidence>
<comment type="similarity">
    <text evidence="3">Belongs to the PP2C family.</text>
</comment>
<dbReference type="PANTHER" id="PTHR47992">
    <property type="entry name" value="PROTEIN PHOSPHATASE"/>
    <property type="match status" value="1"/>
</dbReference>
<comment type="catalytic activity">
    <reaction evidence="10">
        <text>O-phospho-L-seryl-[protein] + H2O = L-seryl-[protein] + phosphate</text>
        <dbReference type="Rhea" id="RHEA:20629"/>
        <dbReference type="Rhea" id="RHEA-COMP:9863"/>
        <dbReference type="Rhea" id="RHEA-COMP:11604"/>
        <dbReference type="ChEBI" id="CHEBI:15377"/>
        <dbReference type="ChEBI" id="CHEBI:29999"/>
        <dbReference type="ChEBI" id="CHEBI:43474"/>
        <dbReference type="ChEBI" id="CHEBI:83421"/>
        <dbReference type="EC" id="3.1.3.16"/>
    </reaction>
</comment>
<dbReference type="InterPro" id="IPR015655">
    <property type="entry name" value="PP2C"/>
</dbReference>
<evidence type="ECO:0000256" key="5">
    <source>
        <dbReference type="ARBA" id="ARBA00022723"/>
    </source>
</evidence>
<dbReference type="Proteomes" id="UP000516437">
    <property type="component" value="Chromosome 5"/>
</dbReference>
<dbReference type="SMART" id="SM00332">
    <property type="entry name" value="PP2Cc"/>
    <property type="match status" value="1"/>
</dbReference>
<dbReference type="OrthoDB" id="10264738at2759"/>
<dbReference type="InterPro" id="IPR036457">
    <property type="entry name" value="PPM-type-like_dom_sf"/>
</dbReference>
<evidence type="ECO:0000259" key="12">
    <source>
        <dbReference type="PROSITE" id="PS51746"/>
    </source>
</evidence>
<dbReference type="SUPFAM" id="SSF81606">
    <property type="entry name" value="PP2C-like"/>
    <property type="match status" value="1"/>
</dbReference>
<dbReference type="GO" id="GO:0046872">
    <property type="term" value="F:metal ion binding"/>
    <property type="evidence" value="ECO:0007669"/>
    <property type="project" value="UniProtKB-KW"/>
</dbReference>
<dbReference type="GO" id="GO:0004722">
    <property type="term" value="F:protein serine/threonine phosphatase activity"/>
    <property type="evidence" value="ECO:0007669"/>
    <property type="project" value="UniProtKB-EC"/>
</dbReference>
<keyword evidence="5" id="KW-0479">Metal-binding</keyword>
<keyword evidence="8" id="KW-0904">Protein phosphatase</keyword>
<dbReference type="FunFam" id="3.60.40.10:FF:000024">
    <property type="entry name" value="probable protein phosphatase 2C 33"/>
    <property type="match status" value="1"/>
</dbReference>
<name>A0A6A1VRU0_9ROSI</name>
<feature type="domain" description="PPM-type phosphatase" evidence="12">
    <location>
        <begin position="157"/>
        <end position="472"/>
    </location>
</feature>
<evidence type="ECO:0000256" key="8">
    <source>
        <dbReference type="ARBA" id="ARBA00022912"/>
    </source>
</evidence>
<evidence type="ECO:0000313" key="14">
    <source>
        <dbReference type="Proteomes" id="UP000516437"/>
    </source>
</evidence>
<dbReference type="AlphaFoldDB" id="A0A6A1VRU0"/>
<dbReference type="Gene3D" id="3.60.40.10">
    <property type="entry name" value="PPM-type phosphatase domain"/>
    <property type="match status" value="1"/>
</dbReference>
<organism evidence="13 14">
    <name type="scientific">Morella rubra</name>
    <name type="common">Chinese bayberry</name>
    <dbReference type="NCBI Taxonomy" id="262757"/>
    <lineage>
        <taxon>Eukaryota</taxon>
        <taxon>Viridiplantae</taxon>
        <taxon>Streptophyta</taxon>
        <taxon>Embryophyta</taxon>
        <taxon>Tracheophyta</taxon>
        <taxon>Spermatophyta</taxon>
        <taxon>Magnoliopsida</taxon>
        <taxon>eudicotyledons</taxon>
        <taxon>Gunneridae</taxon>
        <taxon>Pentapetalae</taxon>
        <taxon>rosids</taxon>
        <taxon>fabids</taxon>
        <taxon>Fagales</taxon>
        <taxon>Myricaceae</taxon>
        <taxon>Morella</taxon>
    </lineage>
</organism>
<evidence type="ECO:0000256" key="9">
    <source>
        <dbReference type="ARBA" id="ARBA00023211"/>
    </source>
</evidence>
<evidence type="ECO:0000256" key="6">
    <source>
        <dbReference type="ARBA" id="ARBA00022801"/>
    </source>
</evidence>
<dbReference type="EMBL" id="RXIC02000023">
    <property type="protein sequence ID" value="KAB1213420.1"/>
    <property type="molecule type" value="Genomic_DNA"/>
</dbReference>
<reference evidence="13 14" key="1">
    <citation type="journal article" date="2019" name="Plant Biotechnol. J.">
        <title>The red bayberry genome and genetic basis of sex determination.</title>
        <authorList>
            <person name="Jia H.M."/>
            <person name="Jia H.J."/>
            <person name="Cai Q.L."/>
            <person name="Wang Y."/>
            <person name="Zhao H.B."/>
            <person name="Yang W.F."/>
            <person name="Wang G.Y."/>
            <person name="Li Y.H."/>
            <person name="Zhan D.L."/>
            <person name="Shen Y.T."/>
            <person name="Niu Q.F."/>
            <person name="Chang L."/>
            <person name="Qiu J."/>
            <person name="Zhao L."/>
            <person name="Xie H.B."/>
            <person name="Fu W.Y."/>
            <person name="Jin J."/>
            <person name="Li X.W."/>
            <person name="Jiao Y."/>
            <person name="Zhou C.C."/>
            <person name="Tu T."/>
            <person name="Chai C.Y."/>
            <person name="Gao J.L."/>
            <person name="Fan L.J."/>
            <person name="van de Weg E."/>
            <person name="Wang J.Y."/>
            <person name="Gao Z.S."/>
        </authorList>
    </citation>
    <scope>NUCLEOTIDE SEQUENCE [LARGE SCALE GENOMIC DNA]</scope>
    <source>
        <tissue evidence="13">Leaves</tissue>
    </source>
</reference>
<evidence type="ECO:0000256" key="4">
    <source>
        <dbReference type="ARBA" id="ARBA00013081"/>
    </source>
</evidence>
<proteinExistence type="inferred from homology"/>
<dbReference type="InterPro" id="IPR001932">
    <property type="entry name" value="PPM-type_phosphatase-like_dom"/>
</dbReference>
<comment type="cofactor">
    <cofactor evidence="2">
        <name>Mg(2+)</name>
        <dbReference type="ChEBI" id="CHEBI:18420"/>
    </cofactor>
</comment>
<evidence type="ECO:0000256" key="10">
    <source>
        <dbReference type="ARBA" id="ARBA00047761"/>
    </source>
</evidence>
<evidence type="ECO:0000256" key="3">
    <source>
        <dbReference type="ARBA" id="ARBA00006702"/>
    </source>
</evidence>
<evidence type="ECO:0000256" key="7">
    <source>
        <dbReference type="ARBA" id="ARBA00022842"/>
    </source>
</evidence>
<evidence type="ECO:0000313" key="13">
    <source>
        <dbReference type="EMBL" id="KAB1213420.1"/>
    </source>
</evidence>
<protein>
    <recommendedName>
        <fullName evidence="4">protein-serine/threonine phosphatase</fullName>
        <ecNumber evidence="4">3.1.3.16</ecNumber>
    </recommendedName>
</protein>
<evidence type="ECO:0000256" key="11">
    <source>
        <dbReference type="ARBA" id="ARBA00048336"/>
    </source>
</evidence>
<keyword evidence="7" id="KW-0460">Magnesium</keyword>
<keyword evidence="6" id="KW-0378">Hydrolase</keyword>
<dbReference type="PROSITE" id="PS51746">
    <property type="entry name" value="PPM_2"/>
    <property type="match status" value="1"/>
</dbReference>
<keyword evidence="14" id="KW-1185">Reference proteome</keyword>
<comment type="caution">
    <text evidence="13">The sequence shown here is derived from an EMBL/GenBank/DDBJ whole genome shotgun (WGS) entry which is preliminary data.</text>
</comment>
<dbReference type="EC" id="3.1.3.16" evidence="4"/>
<keyword evidence="9" id="KW-0464">Manganese</keyword>
<gene>
    <name evidence="13" type="ORF">CJ030_MR5G003510</name>
</gene>
<dbReference type="CDD" id="cd00143">
    <property type="entry name" value="PP2Cc"/>
    <property type="match status" value="1"/>
</dbReference>